<keyword evidence="3" id="KW-0804">Transcription</keyword>
<organism evidence="5 6">
    <name type="scientific">Pseudoalteromonas rubra</name>
    <dbReference type="NCBI Taxonomy" id="43658"/>
    <lineage>
        <taxon>Bacteria</taxon>
        <taxon>Pseudomonadati</taxon>
        <taxon>Pseudomonadota</taxon>
        <taxon>Gammaproteobacteria</taxon>
        <taxon>Alteromonadales</taxon>
        <taxon>Pseudoalteromonadaceae</taxon>
        <taxon>Pseudoalteromonas</taxon>
    </lineage>
</organism>
<evidence type="ECO:0000256" key="1">
    <source>
        <dbReference type="ARBA" id="ARBA00023015"/>
    </source>
</evidence>
<dbReference type="SUPFAM" id="SSF75516">
    <property type="entry name" value="Pheromone-binding domain of LuxR-like quorum-sensing transcription factors"/>
    <property type="match status" value="1"/>
</dbReference>
<accession>A0A8T0C857</accession>
<dbReference type="RefSeq" id="WP_010382652.1">
    <property type="nucleotide sequence ID" value="NZ_AHCD03000035.1"/>
</dbReference>
<feature type="domain" description="Transcription factor LuxR-like autoinducer-binding" evidence="4">
    <location>
        <begin position="7"/>
        <end position="159"/>
    </location>
</feature>
<evidence type="ECO:0000313" key="5">
    <source>
        <dbReference type="EMBL" id="KAF7786833.1"/>
    </source>
</evidence>
<keyword evidence="1" id="KW-0805">Transcription regulation</keyword>
<comment type="caution">
    <text evidence="5">The sequence shown here is derived from an EMBL/GenBank/DDBJ whole genome shotgun (WGS) entry which is preliminary data.</text>
</comment>
<evidence type="ECO:0000259" key="4">
    <source>
        <dbReference type="Pfam" id="PF03472"/>
    </source>
</evidence>
<dbReference type="AlphaFoldDB" id="A0A8T0C857"/>
<dbReference type="InterPro" id="IPR005143">
    <property type="entry name" value="TF_LuxR_autoind-bd_dom"/>
</dbReference>
<reference evidence="5 6" key="1">
    <citation type="journal article" date="2012" name="J. Bacteriol.">
        <title>Genome sequence of the cycloprodigiosin-producing bacterial strain Pseudoalteromonas rubra ATCC 29570(T).</title>
        <authorList>
            <person name="Xie B.B."/>
            <person name="Shu Y.L."/>
            <person name="Qin Q.L."/>
            <person name="Rong J.C."/>
            <person name="Zhang X.Y."/>
            <person name="Chen X.L."/>
            <person name="Zhou B.C."/>
            <person name="Zhang Y.Z."/>
        </authorList>
    </citation>
    <scope>NUCLEOTIDE SEQUENCE [LARGE SCALE GENOMIC DNA]</scope>
    <source>
        <strain evidence="5 6">DSM 6842</strain>
    </source>
</reference>
<name>A0A8T0C857_9GAMM</name>
<dbReference type="Proteomes" id="UP000016480">
    <property type="component" value="Unassembled WGS sequence"/>
</dbReference>
<gene>
    <name evidence="5" type="ORF">PRUB_a1505</name>
</gene>
<sequence length="236" mass="27183">MATDTQTCLQKFSEAIRQFGFESGFYCFVPNSVLHPDAENQPIIEMTDPARANFLHHYSAENLVANDFIFHAALSGHRDPLPWWHEAQSREVSAVERNVIEVPRYDYDIQNGLTIPVMQDQRGFACVTVFSDLSDSRFTLFLNEDLNSLTLLANALHAKLFSDNQFMTTLFNRIVSINPTEQQVFRHLISGKPMKQIEDHTGISYRYATKVLDKFRKKHGNISKDQLLYSLGHFFF</sequence>
<dbReference type="EMBL" id="AHCD03000035">
    <property type="protein sequence ID" value="KAF7786833.1"/>
    <property type="molecule type" value="Genomic_DNA"/>
</dbReference>
<evidence type="ECO:0000256" key="3">
    <source>
        <dbReference type="ARBA" id="ARBA00023163"/>
    </source>
</evidence>
<dbReference type="GeneID" id="61359049"/>
<dbReference type="GO" id="GO:0003677">
    <property type="term" value="F:DNA binding"/>
    <property type="evidence" value="ECO:0007669"/>
    <property type="project" value="UniProtKB-KW"/>
</dbReference>
<dbReference type="InterPro" id="IPR036693">
    <property type="entry name" value="TF_LuxR_autoind-bd_dom_sf"/>
</dbReference>
<evidence type="ECO:0000256" key="2">
    <source>
        <dbReference type="ARBA" id="ARBA00023125"/>
    </source>
</evidence>
<protein>
    <recommendedName>
        <fullName evidence="4">Transcription factor LuxR-like autoinducer-binding domain-containing protein</fullName>
    </recommendedName>
</protein>
<proteinExistence type="predicted"/>
<dbReference type="Gene3D" id="3.30.450.80">
    <property type="entry name" value="Transcription factor LuxR-like, autoinducer-binding domain"/>
    <property type="match status" value="1"/>
</dbReference>
<dbReference type="Pfam" id="PF03472">
    <property type="entry name" value="Autoind_bind"/>
    <property type="match status" value="1"/>
</dbReference>
<keyword evidence="2" id="KW-0238">DNA-binding</keyword>
<evidence type="ECO:0000313" key="6">
    <source>
        <dbReference type="Proteomes" id="UP000016480"/>
    </source>
</evidence>